<organism evidence="2 3">
    <name type="scientific">Guopingia tenuis</name>
    <dbReference type="NCBI Taxonomy" id="2763656"/>
    <lineage>
        <taxon>Bacteria</taxon>
        <taxon>Bacillati</taxon>
        <taxon>Bacillota</taxon>
        <taxon>Clostridia</taxon>
        <taxon>Christensenellales</taxon>
        <taxon>Christensenellaceae</taxon>
        <taxon>Guopingia</taxon>
    </lineage>
</organism>
<dbReference type="Pfam" id="PF04230">
    <property type="entry name" value="PS_pyruv_trans"/>
    <property type="match status" value="1"/>
</dbReference>
<evidence type="ECO:0000313" key="2">
    <source>
        <dbReference type="EMBL" id="MBC8538384.1"/>
    </source>
</evidence>
<comment type="caution">
    <text evidence="2">The sequence shown here is derived from an EMBL/GenBank/DDBJ whole genome shotgun (WGS) entry which is preliminary data.</text>
</comment>
<dbReference type="Proteomes" id="UP000617951">
    <property type="component" value="Unassembled WGS sequence"/>
</dbReference>
<evidence type="ECO:0000259" key="1">
    <source>
        <dbReference type="Pfam" id="PF04230"/>
    </source>
</evidence>
<evidence type="ECO:0000313" key="3">
    <source>
        <dbReference type="Proteomes" id="UP000617951"/>
    </source>
</evidence>
<proteinExistence type="predicted"/>
<dbReference type="AlphaFoldDB" id="A0A926HVW3"/>
<protein>
    <submittedName>
        <fullName evidence="2">Polysaccharide pyruvyl transferase family protein</fullName>
    </submittedName>
</protein>
<gene>
    <name evidence="2" type="ORF">H8693_05485</name>
</gene>
<accession>A0A926HVW3</accession>
<sequence length="387" mass="44483">MRIGLVLAYKGVNYGMLLQAFATQEVIHMLGYDTEIIDYMRTDFKHIRKTPYLLWHLIEEFGRKRKLKTRNANQLQYDEIHKKNLSERKAVSNVFIKEKLQNQKKISGIIDLENYAKGLNGVLVGSDQLWAPDAVFGNFATLRFVPDYINKISYATSLGVAEYPFYCKSSAANFLKRINHISVREEQGKKIIEELCDSSVQVVLDPTYLLTKEEWNRLIPEERIIDGKYVLCYFLGGTEKHKQLARDYADKHGLKLIAILSTESVSAIDTSYADLVITGYGPEKFLNLIRGAACVMTDSFHGLAFSVINNKQFYVFYRTKVGSKNSRNSRIDNILDTWNLQSRLILDDDSIDNLDNNPIDYNRVNKILEIKRADSLEYLKTALKDCK</sequence>
<dbReference type="InterPro" id="IPR007345">
    <property type="entry name" value="Polysacch_pyruvyl_Trfase"/>
</dbReference>
<reference evidence="2" key="1">
    <citation type="submission" date="2020-08" db="EMBL/GenBank/DDBJ databases">
        <title>Genome public.</title>
        <authorList>
            <person name="Liu C."/>
            <person name="Sun Q."/>
        </authorList>
    </citation>
    <scope>NUCLEOTIDE SEQUENCE</scope>
    <source>
        <strain evidence="2">NSJ-63</strain>
    </source>
</reference>
<name>A0A926HVW3_9FIRM</name>
<dbReference type="RefSeq" id="WP_249280152.1">
    <property type="nucleotide sequence ID" value="NZ_JACRSS010000002.1"/>
</dbReference>
<keyword evidence="3" id="KW-1185">Reference proteome</keyword>
<keyword evidence="2" id="KW-0808">Transferase</keyword>
<dbReference type="EMBL" id="JACRSS010000002">
    <property type="protein sequence ID" value="MBC8538384.1"/>
    <property type="molecule type" value="Genomic_DNA"/>
</dbReference>
<feature type="domain" description="Polysaccharide pyruvyl transferase" evidence="1">
    <location>
        <begin position="13"/>
        <end position="317"/>
    </location>
</feature>
<dbReference type="GO" id="GO:0016740">
    <property type="term" value="F:transferase activity"/>
    <property type="evidence" value="ECO:0007669"/>
    <property type="project" value="UniProtKB-KW"/>
</dbReference>